<evidence type="ECO:0000259" key="2">
    <source>
        <dbReference type="Pfam" id="PF12704"/>
    </source>
</evidence>
<sequence>MNYLAFIIKASFDDFRREKVRTALTSLGILIGVASVVMLLALGSGLKIYIQEQFESLGTN</sequence>
<keyword evidence="1" id="KW-0472">Membrane</keyword>
<accession>A0A1F7JVI3</accession>
<reference evidence="3 4" key="1">
    <citation type="journal article" date="2016" name="Nat. Commun.">
        <title>Thousands of microbial genomes shed light on interconnected biogeochemical processes in an aquifer system.</title>
        <authorList>
            <person name="Anantharaman K."/>
            <person name="Brown C.T."/>
            <person name="Hug L.A."/>
            <person name="Sharon I."/>
            <person name="Castelle C.J."/>
            <person name="Probst A.J."/>
            <person name="Thomas B.C."/>
            <person name="Singh A."/>
            <person name="Wilkins M.J."/>
            <person name="Karaoz U."/>
            <person name="Brodie E.L."/>
            <person name="Williams K.H."/>
            <person name="Hubbard S.S."/>
            <person name="Banfield J.F."/>
        </authorList>
    </citation>
    <scope>NUCLEOTIDE SEQUENCE [LARGE SCALE GENOMIC DNA]</scope>
</reference>
<name>A0A1F7JVI3_9BACT</name>
<dbReference type="InterPro" id="IPR025857">
    <property type="entry name" value="MacB_PCD"/>
</dbReference>
<feature type="transmembrane region" description="Helical" evidence="1">
    <location>
        <begin position="20"/>
        <end position="42"/>
    </location>
</feature>
<comment type="caution">
    <text evidence="3">The sequence shown here is derived from an EMBL/GenBank/DDBJ whole genome shotgun (WGS) entry which is preliminary data.</text>
</comment>
<evidence type="ECO:0000313" key="4">
    <source>
        <dbReference type="Proteomes" id="UP000176269"/>
    </source>
</evidence>
<keyword evidence="1" id="KW-0812">Transmembrane</keyword>
<gene>
    <name evidence="3" type="ORF">A3I56_04275</name>
</gene>
<protein>
    <recommendedName>
        <fullName evidence="2">MacB-like periplasmic core domain-containing protein</fullName>
    </recommendedName>
</protein>
<organism evidence="3 4">
    <name type="scientific">Candidatus Roizmanbacteria bacterium RIFCSPLOWO2_02_FULL_43_10</name>
    <dbReference type="NCBI Taxonomy" id="1802078"/>
    <lineage>
        <taxon>Bacteria</taxon>
        <taxon>Candidatus Roizmaniibacteriota</taxon>
    </lineage>
</organism>
<dbReference type="AlphaFoldDB" id="A0A1F7JVI3"/>
<keyword evidence="1" id="KW-1133">Transmembrane helix</keyword>
<evidence type="ECO:0000313" key="3">
    <source>
        <dbReference type="EMBL" id="OGK59639.1"/>
    </source>
</evidence>
<feature type="domain" description="MacB-like periplasmic core" evidence="2">
    <location>
        <begin position="22"/>
        <end position="58"/>
    </location>
</feature>
<evidence type="ECO:0000256" key="1">
    <source>
        <dbReference type="SAM" id="Phobius"/>
    </source>
</evidence>
<dbReference type="Proteomes" id="UP000176269">
    <property type="component" value="Unassembled WGS sequence"/>
</dbReference>
<dbReference type="Pfam" id="PF12704">
    <property type="entry name" value="MacB_PCD"/>
    <property type="match status" value="1"/>
</dbReference>
<proteinExistence type="predicted"/>
<dbReference type="EMBL" id="MGBC01000039">
    <property type="protein sequence ID" value="OGK59639.1"/>
    <property type="molecule type" value="Genomic_DNA"/>
</dbReference>